<evidence type="ECO:0000256" key="6">
    <source>
        <dbReference type="ARBA" id="ARBA00022679"/>
    </source>
</evidence>
<comment type="similarity">
    <text evidence="3">Belongs to the P-Pant transferase superfamily. EntD family.</text>
</comment>
<keyword evidence="7" id="KW-0259">Enterobactin biosynthesis</keyword>
<dbReference type="Gene3D" id="3.90.470.20">
    <property type="entry name" value="4'-phosphopantetheinyl transferase domain"/>
    <property type="match status" value="1"/>
</dbReference>
<feature type="domain" description="4'-phosphopantetheinyl transferase" evidence="14">
    <location>
        <begin position="103"/>
        <end position="205"/>
    </location>
</feature>
<evidence type="ECO:0000256" key="13">
    <source>
        <dbReference type="PIRSR" id="PIRSR603542-2"/>
    </source>
</evidence>
<dbReference type="PANTHER" id="PTHR38096">
    <property type="entry name" value="ENTEROBACTIN SYNTHASE COMPONENT D"/>
    <property type="match status" value="1"/>
</dbReference>
<evidence type="ECO:0000256" key="2">
    <source>
        <dbReference type="ARBA" id="ARBA00004993"/>
    </source>
</evidence>
<comment type="catalytic activity">
    <reaction evidence="10">
        <text>apo-[aryl-carrier protein] + CoA = holo-[aryl-carrier protein] + adenosine 3',5'-bisphosphate + H(+)</text>
        <dbReference type="Rhea" id="RHEA:48404"/>
        <dbReference type="Rhea" id="RHEA-COMP:15903"/>
        <dbReference type="Rhea" id="RHEA-COMP:17557"/>
        <dbReference type="ChEBI" id="CHEBI:15378"/>
        <dbReference type="ChEBI" id="CHEBI:29999"/>
        <dbReference type="ChEBI" id="CHEBI:57287"/>
        <dbReference type="ChEBI" id="CHEBI:58343"/>
        <dbReference type="ChEBI" id="CHEBI:64479"/>
    </reaction>
</comment>
<protein>
    <recommendedName>
        <fullName evidence="5">Enterobactin synthase component D</fullName>
    </recommendedName>
    <alternativeName>
        <fullName evidence="8">4'-phosphopantetheinyl transferase EntD</fullName>
    </alternativeName>
    <alternativeName>
        <fullName evidence="9">Enterochelin synthase D</fullName>
    </alternativeName>
</protein>
<reference evidence="16 17" key="2">
    <citation type="submission" date="2018-01" db="EMBL/GenBank/DDBJ databases">
        <title>Genomic study of Klebsiella pneumoniae.</title>
        <authorList>
            <person name="Yang Y."/>
            <person name="Bicalho R."/>
        </authorList>
    </citation>
    <scope>NUCLEOTIDE SEQUENCE [LARGE SCALE GENOMIC DNA]</scope>
    <source>
        <strain evidence="16 17">A2</strain>
    </source>
</reference>
<name>A0A2J4ZJW9_9ENTR</name>
<dbReference type="GO" id="GO:0000287">
    <property type="term" value="F:magnesium ion binding"/>
    <property type="evidence" value="ECO:0007669"/>
    <property type="project" value="InterPro"/>
</dbReference>
<keyword evidence="13" id="KW-0479">Metal-binding</keyword>
<keyword evidence="13" id="KW-0460">Magnesium</keyword>
<dbReference type="InterPro" id="IPR008278">
    <property type="entry name" value="4-PPantetheinyl_Trfase_dom"/>
</dbReference>
<feature type="domain" description="4'-phosphopantetheinyl transferase N-terminal" evidence="15">
    <location>
        <begin position="39"/>
        <end position="100"/>
    </location>
</feature>
<evidence type="ECO:0000256" key="1">
    <source>
        <dbReference type="ARBA" id="ARBA00003937"/>
    </source>
</evidence>
<comment type="subunit">
    <text evidence="4">EntB, EntD, EntE, and EntF form a multienzyme complex called enterobactin synthase.</text>
</comment>
<dbReference type="Proteomes" id="UP000234661">
    <property type="component" value="Unassembled WGS sequence"/>
</dbReference>
<evidence type="ECO:0000259" key="15">
    <source>
        <dbReference type="Pfam" id="PF17837"/>
    </source>
</evidence>
<accession>A0A2J4ZJW9</accession>
<feature type="binding site" evidence="12">
    <location>
        <position position="152"/>
    </location>
    <ligand>
        <name>CoA</name>
        <dbReference type="ChEBI" id="CHEBI:57287"/>
    </ligand>
</feature>
<sequence length="207" mass="22637">MQTQRSIIQLADRSLQRVDFDPLTFRPEDLLWLPHHARLSGCARKRQSEHLAGRIAAVYALREVGEKEVPAVGDRRQPLWPAPWYGSISHCERSALAVVSAGPVGVDIERILSPALAAELESSIVNSAEKSLLDASGLPSALALTLAFSAKESAFKASPPEIQNGVGFSDFEVTYIKEGNLRLRLSAVAYRLQWIKAGDYIITLCAS</sequence>
<dbReference type="InterPro" id="IPR003542">
    <property type="entry name" value="Enbac_synth_compD-like"/>
</dbReference>
<dbReference type="AlphaFoldDB" id="A0A2J4ZJW9"/>
<comment type="function">
    <text evidence="1">Involved in the biosynthesis of the siderophore enterobactin (enterochelin), which is a macrocyclic trimeric lactone of N-(2,3-dihydroxybenzoyl)-serine. The serine trilactone serves as a scaffolding for the three catechol functionalities that provide hexadentate coordination for the tightly ligated iron(2+) atoms. Plays an essential role in the assembly of the enterobactin by catalyzing the transfer of the 4'-phosphopantetheine (Ppant) moiety from coenzyme A to the apo-domains of both EntB (ArCP domain) and EntF (PCP domain) to yield their holo-forms which make them competent for the activation of 2,3-dihydroxybenzoate (DHB) and L-serine, respectively.</text>
</comment>
<comment type="pathway">
    <text evidence="2">Siderophore biosynthesis; enterobactin biosynthesis.</text>
</comment>
<dbReference type="InterPro" id="IPR037143">
    <property type="entry name" value="4-PPantetheinyl_Trfase_dom_sf"/>
</dbReference>
<evidence type="ECO:0000313" key="16">
    <source>
        <dbReference type="EMBL" id="PLM63221.1"/>
    </source>
</evidence>
<dbReference type="GeneID" id="66561161"/>
<evidence type="ECO:0000256" key="5">
    <source>
        <dbReference type="ARBA" id="ARBA00019087"/>
    </source>
</evidence>
<dbReference type="Pfam" id="PF17837">
    <property type="entry name" value="4PPT_N"/>
    <property type="match status" value="1"/>
</dbReference>
<evidence type="ECO:0000256" key="4">
    <source>
        <dbReference type="ARBA" id="ARBA00011503"/>
    </source>
</evidence>
<dbReference type="PANTHER" id="PTHR38096:SF1">
    <property type="entry name" value="ENTEROBACTIN SYNTHASE COMPONENT D"/>
    <property type="match status" value="1"/>
</dbReference>
<evidence type="ECO:0000256" key="9">
    <source>
        <dbReference type="ARBA" id="ARBA00031996"/>
    </source>
</evidence>
<keyword evidence="6" id="KW-0808">Transferase</keyword>
<feature type="binding site" evidence="13">
    <location>
        <position position="109"/>
    </location>
    <ligand>
        <name>Mg(2+)</name>
        <dbReference type="ChEBI" id="CHEBI:18420"/>
    </ligand>
</feature>
<comment type="cofactor">
    <cofactor evidence="13">
        <name>Mg(2+)</name>
        <dbReference type="ChEBI" id="CHEBI:18420"/>
    </cofactor>
</comment>
<organism evidence="16 17">
    <name type="scientific">Klebsiella michiganensis</name>
    <dbReference type="NCBI Taxonomy" id="1134687"/>
    <lineage>
        <taxon>Bacteria</taxon>
        <taxon>Pseudomonadati</taxon>
        <taxon>Pseudomonadota</taxon>
        <taxon>Gammaproteobacteria</taxon>
        <taxon>Enterobacterales</taxon>
        <taxon>Enterobacteriaceae</taxon>
        <taxon>Klebsiella/Raoultella group</taxon>
        <taxon>Klebsiella</taxon>
    </lineage>
</organism>
<dbReference type="Pfam" id="PF01648">
    <property type="entry name" value="ACPS"/>
    <property type="match status" value="1"/>
</dbReference>
<dbReference type="GO" id="GO:0009239">
    <property type="term" value="P:enterobactin biosynthetic process"/>
    <property type="evidence" value="ECO:0007669"/>
    <property type="project" value="UniProtKB-UniPathway"/>
</dbReference>
<dbReference type="NCBIfam" id="NF007604">
    <property type="entry name" value="PRK10251.1"/>
    <property type="match status" value="1"/>
</dbReference>
<dbReference type="RefSeq" id="WP_116280149.1">
    <property type="nucleotide sequence ID" value="NZ_AP022547.1"/>
</dbReference>
<dbReference type="GO" id="GO:0009366">
    <property type="term" value="C:enterobactin synthetase complex"/>
    <property type="evidence" value="ECO:0007669"/>
    <property type="project" value="InterPro"/>
</dbReference>
<evidence type="ECO:0000256" key="8">
    <source>
        <dbReference type="ARBA" id="ARBA00029894"/>
    </source>
</evidence>
<dbReference type="PRINTS" id="PR01399">
    <property type="entry name" value="ENTSNTHTASED"/>
</dbReference>
<feature type="binding site" evidence="12">
    <location>
        <position position="156"/>
    </location>
    <ligand>
        <name>CoA</name>
        <dbReference type="ChEBI" id="CHEBI:57287"/>
    </ligand>
</feature>
<feature type="binding site" evidence="13">
    <location>
        <position position="107"/>
    </location>
    <ligand>
        <name>Mg(2+)</name>
        <dbReference type="ChEBI" id="CHEBI:18420"/>
    </ligand>
</feature>
<feature type="binding site" evidence="12">
    <location>
        <position position="46"/>
    </location>
    <ligand>
        <name>CoA</name>
        <dbReference type="ChEBI" id="CHEBI:57287"/>
    </ligand>
</feature>
<evidence type="ECO:0000259" key="14">
    <source>
        <dbReference type="Pfam" id="PF01648"/>
    </source>
</evidence>
<dbReference type="SUPFAM" id="SSF56214">
    <property type="entry name" value="4'-phosphopantetheinyl transferase"/>
    <property type="match status" value="1"/>
</dbReference>
<feature type="binding site" evidence="12">
    <location>
        <position position="54"/>
    </location>
    <ligand>
        <name>CoA</name>
        <dbReference type="ChEBI" id="CHEBI:57287"/>
    </ligand>
</feature>
<evidence type="ECO:0000256" key="7">
    <source>
        <dbReference type="ARBA" id="ARBA00023191"/>
    </source>
</evidence>
<reference evidence="16 17" key="1">
    <citation type="submission" date="2017-11" db="EMBL/GenBank/DDBJ databases">
        <authorList>
            <person name="Han C.G."/>
        </authorList>
    </citation>
    <scope>NUCLEOTIDE SEQUENCE [LARGE SCALE GENOMIC DNA]</scope>
    <source>
        <strain evidence="16 17">A2</strain>
    </source>
</reference>
<dbReference type="UniPathway" id="UPA00017"/>
<dbReference type="EMBL" id="PIET01000346">
    <property type="protein sequence ID" value="PLM63221.1"/>
    <property type="molecule type" value="Genomic_DNA"/>
</dbReference>
<feature type="binding site" evidence="13">
    <location>
        <position position="108"/>
    </location>
    <ligand>
        <name>Mg(2+)</name>
        <dbReference type="ChEBI" id="CHEBI:18420"/>
    </ligand>
</feature>
<evidence type="ECO:0000256" key="11">
    <source>
        <dbReference type="ARBA" id="ARBA00049191"/>
    </source>
</evidence>
<dbReference type="InterPro" id="IPR041354">
    <property type="entry name" value="4PPT_N"/>
</dbReference>
<feature type="binding site" evidence="12">
    <location>
        <begin position="89"/>
        <end position="90"/>
    </location>
    <ligand>
        <name>CoA</name>
        <dbReference type="ChEBI" id="CHEBI:57287"/>
    </ligand>
</feature>
<comment type="catalytic activity">
    <reaction evidence="11">
        <text>apo-[peptidyl-carrier protein] + CoA = holo-[peptidyl-carrier protein] + adenosine 3',5'-bisphosphate + H(+)</text>
        <dbReference type="Rhea" id="RHEA:46228"/>
        <dbReference type="Rhea" id="RHEA-COMP:11479"/>
        <dbReference type="Rhea" id="RHEA-COMP:11480"/>
        <dbReference type="ChEBI" id="CHEBI:15378"/>
        <dbReference type="ChEBI" id="CHEBI:29999"/>
        <dbReference type="ChEBI" id="CHEBI:57287"/>
        <dbReference type="ChEBI" id="CHEBI:58343"/>
        <dbReference type="ChEBI" id="CHEBI:64479"/>
    </reaction>
</comment>
<comment type="caution">
    <text evidence="16">The sequence shown here is derived from an EMBL/GenBank/DDBJ whole genome shotgun (WGS) entry which is preliminary data.</text>
</comment>
<evidence type="ECO:0000256" key="10">
    <source>
        <dbReference type="ARBA" id="ARBA00049176"/>
    </source>
</evidence>
<dbReference type="GO" id="GO:0008897">
    <property type="term" value="F:holo-[acyl-carrier-protein] synthase activity"/>
    <property type="evidence" value="ECO:0007669"/>
    <property type="project" value="InterPro"/>
</dbReference>
<evidence type="ECO:0000256" key="12">
    <source>
        <dbReference type="PIRSR" id="PIRSR603542-1"/>
    </source>
</evidence>
<evidence type="ECO:0000256" key="3">
    <source>
        <dbReference type="ARBA" id="ARBA00008342"/>
    </source>
</evidence>
<dbReference type="GO" id="GO:0005886">
    <property type="term" value="C:plasma membrane"/>
    <property type="evidence" value="ECO:0007669"/>
    <property type="project" value="TreeGrafter"/>
</dbReference>
<feature type="binding site" evidence="12">
    <location>
        <position position="107"/>
    </location>
    <ligand>
        <name>CoA</name>
        <dbReference type="ChEBI" id="CHEBI:57287"/>
    </ligand>
</feature>
<evidence type="ECO:0000313" key="17">
    <source>
        <dbReference type="Proteomes" id="UP000234661"/>
    </source>
</evidence>
<gene>
    <name evidence="16" type="ORF">CWM85_13430</name>
</gene>
<proteinExistence type="inferred from homology"/>